<gene>
    <name evidence="4" type="ORF">Sango_1964600</name>
</gene>
<dbReference type="PANTHER" id="PTHR24177:SF435">
    <property type="entry name" value="ANKYRIN REPEAT-CONTAINING PROTEIN NPR4-LIKE"/>
    <property type="match status" value="1"/>
</dbReference>
<evidence type="ECO:0000313" key="4">
    <source>
        <dbReference type="EMBL" id="KAK4391868.1"/>
    </source>
</evidence>
<dbReference type="Pfam" id="PF13962">
    <property type="entry name" value="PGG"/>
    <property type="match status" value="1"/>
</dbReference>
<evidence type="ECO:0000256" key="2">
    <source>
        <dbReference type="SAM" id="Phobius"/>
    </source>
</evidence>
<dbReference type="Gene3D" id="1.25.40.20">
    <property type="entry name" value="Ankyrin repeat-containing domain"/>
    <property type="match status" value="1"/>
</dbReference>
<organism evidence="4 5">
    <name type="scientific">Sesamum angolense</name>
    <dbReference type="NCBI Taxonomy" id="2727404"/>
    <lineage>
        <taxon>Eukaryota</taxon>
        <taxon>Viridiplantae</taxon>
        <taxon>Streptophyta</taxon>
        <taxon>Embryophyta</taxon>
        <taxon>Tracheophyta</taxon>
        <taxon>Spermatophyta</taxon>
        <taxon>Magnoliopsida</taxon>
        <taxon>eudicotyledons</taxon>
        <taxon>Gunneridae</taxon>
        <taxon>Pentapetalae</taxon>
        <taxon>asterids</taxon>
        <taxon>lamiids</taxon>
        <taxon>Lamiales</taxon>
        <taxon>Pedaliaceae</taxon>
        <taxon>Sesamum</taxon>
    </lineage>
</organism>
<dbReference type="PANTHER" id="PTHR24177">
    <property type="entry name" value="CASKIN"/>
    <property type="match status" value="1"/>
</dbReference>
<name>A0AAE1WEG5_9LAMI</name>
<dbReference type="InterPro" id="IPR036770">
    <property type="entry name" value="Ankyrin_rpt-contain_sf"/>
</dbReference>
<proteinExistence type="predicted"/>
<protein>
    <recommendedName>
        <fullName evidence="3">PGG domain-containing protein</fullName>
    </recommendedName>
</protein>
<sequence>MASSNVQAQHQQAAAWGSAVNIAPSFVPTKLWFDKKTSNYVAWKEQMLCLIESQGLLGFIDGTNKPPPPETGGNGTTSEDIDETRRTLMKPAAMVRRRRTSRTQITFSGEEVIDVWVELENKFRRISDVDPPQYGPGRGCLGAYKPLKLLVCNRCGTLVYIIAPRRGTYVEAHGLFPTDGAIDVTCDLIGAPLREYCLFWFRMSLMGLYLKRRIAREKRPAEEGDLKEYLPLHRAALRGNWAAAKHILDRNPSGLTKSINVNSSTALHIAVGTGKAIHFVEKMVAAMPPESLAATDDIGNTACCSSRQHSSCNYFSQIAGLSLLQFVIEADYFDIALDLLKKYPDLARLNPPDDYSALEKITMKKSVFCSERRFNIWERFIAACVPVDKTLSRQLTNGCDMESMAQNSQAAEFQSLHAMLRKFVGQLGVIKSIKEKSLLKRQALQLIKCLCKEIELLSFDEAKDIYFDAIMLAAELGINEVVEEIVDTFPSAFYFKMAGSRQNILHVAVINRSEHVYNLIYQMSDHKYLCADLVDSDDNSLLHFAGQLAPAHKLNEISGAALQMQRELQWYKLLATAQEVENFVSPDSRESTNKDEKTPKMVFTEEHKMLKEEGEKWMKDTANSCMIAAALIVTVMFAAAITVPGGNNSTSGFPIFSGNSAFIVFAISDAVSLFTSATSLLMFLAILTSRYAEEDFLYVLPKRLIVGLGTLFLSISSMMVAFSATLYLVFGRKEAWVLIPVGALACFPITSFALLQFPLLVELIYSTYGPGIFKKQSNRPFY</sequence>
<feature type="transmembrane region" description="Helical" evidence="2">
    <location>
        <begin position="736"/>
        <end position="765"/>
    </location>
</feature>
<reference evidence="4" key="2">
    <citation type="journal article" date="2024" name="Plant">
        <title>Genomic evolution and insights into agronomic trait innovations of Sesamum species.</title>
        <authorList>
            <person name="Miao H."/>
            <person name="Wang L."/>
            <person name="Qu L."/>
            <person name="Liu H."/>
            <person name="Sun Y."/>
            <person name="Le M."/>
            <person name="Wang Q."/>
            <person name="Wei S."/>
            <person name="Zheng Y."/>
            <person name="Lin W."/>
            <person name="Duan Y."/>
            <person name="Cao H."/>
            <person name="Xiong S."/>
            <person name="Wang X."/>
            <person name="Wei L."/>
            <person name="Li C."/>
            <person name="Ma Q."/>
            <person name="Ju M."/>
            <person name="Zhao R."/>
            <person name="Li G."/>
            <person name="Mu C."/>
            <person name="Tian Q."/>
            <person name="Mei H."/>
            <person name="Zhang T."/>
            <person name="Gao T."/>
            <person name="Zhang H."/>
        </authorList>
    </citation>
    <scope>NUCLEOTIDE SEQUENCE</scope>
    <source>
        <strain evidence="4">K16</strain>
    </source>
</reference>
<evidence type="ECO:0000256" key="1">
    <source>
        <dbReference type="SAM" id="MobiDB-lite"/>
    </source>
</evidence>
<dbReference type="InterPro" id="IPR026961">
    <property type="entry name" value="PGG_dom"/>
</dbReference>
<dbReference type="Proteomes" id="UP001289374">
    <property type="component" value="Unassembled WGS sequence"/>
</dbReference>
<keyword evidence="2" id="KW-1133">Transmembrane helix</keyword>
<comment type="caution">
    <text evidence="4">The sequence shown here is derived from an EMBL/GenBank/DDBJ whole genome shotgun (WGS) entry which is preliminary data.</text>
</comment>
<dbReference type="EMBL" id="JACGWL010000011">
    <property type="protein sequence ID" value="KAK4391868.1"/>
    <property type="molecule type" value="Genomic_DNA"/>
</dbReference>
<keyword evidence="5" id="KW-1185">Reference proteome</keyword>
<keyword evidence="2" id="KW-0472">Membrane</keyword>
<dbReference type="SUPFAM" id="SSF48403">
    <property type="entry name" value="Ankyrin repeat"/>
    <property type="match status" value="1"/>
</dbReference>
<evidence type="ECO:0000259" key="3">
    <source>
        <dbReference type="Pfam" id="PF13962"/>
    </source>
</evidence>
<feature type="transmembrane region" description="Helical" evidence="2">
    <location>
        <begin position="708"/>
        <end position="730"/>
    </location>
</feature>
<reference evidence="4" key="1">
    <citation type="submission" date="2020-06" db="EMBL/GenBank/DDBJ databases">
        <authorList>
            <person name="Li T."/>
            <person name="Hu X."/>
            <person name="Zhang T."/>
            <person name="Song X."/>
            <person name="Zhang H."/>
            <person name="Dai N."/>
            <person name="Sheng W."/>
            <person name="Hou X."/>
            <person name="Wei L."/>
        </authorList>
    </citation>
    <scope>NUCLEOTIDE SEQUENCE</scope>
    <source>
        <strain evidence="4">K16</strain>
        <tissue evidence="4">Leaf</tissue>
    </source>
</reference>
<dbReference type="GO" id="GO:0016020">
    <property type="term" value="C:membrane"/>
    <property type="evidence" value="ECO:0007669"/>
    <property type="project" value="TreeGrafter"/>
</dbReference>
<feature type="transmembrane region" description="Helical" evidence="2">
    <location>
        <begin position="661"/>
        <end position="687"/>
    </location>
</feature>
<feature type="region of interest" description="Disordered" evidence="1">
    <location>
        <begin position="60"/>
        <end position="81"/>
    </location>
</feature>
<evidence type="ECO:0000313" key="5">
    <source>
        <dbReference type="Proteomes" id="UP001289374"/>
    </source>
</evidence>
<feature type="domain" description="PGG" evidence="3">
    <location>
        <begin position="615"/>
        <end position="729"/>
    </location>
</feature>
<feature type="transmembrane region" description="Helical" evidence="2">
    <location>
        <begin position="621"/>
        <end position="641"/>
    </location>
</feature>
<keyword evidence="2" id="KW-0812">Transmembrane</keyword>
<accession>A0AAE1WEG5</accession>
<dbReference type="AlphaFoldDB" id="A0AAE1WEG5"/>